<protein>
    <recommendedName>
        <fullName evidence="4">Secreted protein</fullName>
    </recommendedName>
</protein>
<reference evidence="2" key="2">
    <citation type="submission" date="2025-08" db="UniProtKB">
        <authorList>
            <consortium name="Ensembl"/>
        </authorList>
    </citation>
    <scope>IDENTIFICATION</scope>
</reference>
<keyword evidence="1" id="KW-0732">Signal</keyword>
<dbReference type="Proteomes" id="UP001501940">
    <property type="component" value="Chromosome 19"/>
</dbReference>
<proteinExistence type="predicted"/>
<evidence type="ECO:0000313" key="2">
    <source>
        <dbReference type="Ensembl" id="ENSAOCP00000043497.1"/>
    </source>
</evidence>
<sequence>MYPSLSVSIRSTIFLLALLSSGLSWSKVLASSFPRKASWSYWKSWASSWARSLRSERRRQQPGGKTR</sequence>
<accession>A0AAQ5XRM9</accession>
<reference evidence="2" key="3">
    <citation type="submission" date="2025-09" db="UniProtKB">
        <authorList>
            <consortium name="Ensembl"/>
        </authorList>
    </citation>
    <scope>IDENTIFICATION</scope>
</reference>
<evidence type="ECO:0000256" key="1">
    <source>
        <dbReference type="SAM" id="SignalP"/>
    </source>
</evidence>
<dbReference type="AlphaFoldDB" id="A0AAQ5XRM9"/>
<feature type="signal peptide" evidence="1">
    <location>
        <begin position="1"/>
        <end position="30"/>
    </location>
</feature>
<evidence type="ECO:0000313" key="3">
    <source>
        <dbReference type="Proteomes" id="UP001501940"/>
    </source>
</evidence>
<evidence type="ECO:0008006" key="4">
    <source>
        <dbReference type="Google" id="ProtNLM"/>
    </source>
</evidence>
<organism evidence="2 3">
    <name type="scientific">Amphiprion ocellaris</name>
    <name type="common">Clown anemonefish</name>
    <dbReference type="NCBI Taxonomy" id="80972"/>
    <lineage>
        <taxon>Eukaryota</taxon>
        <taxon>Metazoa</taxon>
        <taxon>Chordata</taxon>
        <taxon>Craniata</taxon>
        <taxon>Vertebrata</taxon>
        <taxon>Euteleostomi</taxon>
        <taxon>Actinopterygii</taxon>
        <taxon>Neopterygii</taxon>
        <taxon>Teleostei</taxon>
        <taxon>Neoteleostei</taxon>
        <taxon>Acanthomorphata</taxon>
        <taxon>Ovalentaria</taxon>
        <taxon>Pomacentridae</taxon>
        <taxon>Amphiprion</taxon>
    </lineage>
</organism>
<dbReference type="GeneTree" id="ENSGT01030000240191"/>
<keyword evidence="3" id="KW-1185">Reference proteome</keyword>
<reference evidence="2 3" key="1">
    <citation type="submission" date="2022-01" db="EMBL/GenBank/DDBJ databases">
        <title>A chromosome-scale genome assembly of the false clownfish, Amphiprion ocellaris.</title>
        <authorList>
            <person name="Ryu T."/>
        </authorList>
    </citation>
    <scope>NUCLEOTIDE SEQUENCE [LARGE SCALE GENOMIC DNA]</scope>
</reference>
<dbReference type="Ensembl" id="ENSAOCT00000043204.1">
    <property type="protein sequence ID" value="ENSAOCP00000043497.1"/>
    <property type="gene ID" value="ENSAOCG00000028665.1"/>
</dbReference>
<name>A0AAQ5XRM9_AMPOC</name>
<feature type="chain" id="PRO_5043490415" description="Secreted protein" evidence="1">
    <location>
        <begin position="31"/>
        <end position="67"/>
    </location>
</feature>